<dbReference type="Proteomes" id="UP000616151">
    <property type="component" value="Unassembled WGS sequence"/>
</dbReference>
<organism evidence="1 2">
    <name type="scientific">Taklimakanibacter albus</name>
    <dbReference type="NCBI Taxonomy" id="2800327"/>
    <lineage>
        <taxon>Bacteria</taxon>
        <taxon>Pseudomonadati</taxon>
        <taxon>Pseudomonadota</taxon>
        <taxon>Alphaproteobacteria</taxon>
        <taxon>Hyphomicrobiales</taxon>
        <taxon>Aestuariivirgaceae</taxon>
        <taxon>Taklimakanibacter</taxon>
    </lineage>
</organism>
<gene>
    <name evidence="1" type="ORF">JHL16_23365</name>
</gene>
<evidence type="ECO:0000313" key="2">
    <source>
        <dbReference type="Proteomes" id="UP000616151"/>
    </source>
</evidence>
<comment type="caution">
    <text evidence="1">The sequence shown here is derived from an EMBL/GenBank/DDBJ whole genome shotgun (WGS) entry which is preliminary data.</text>
</comment>
<protein>
    <submittedName>
        <fullName evidence="1">PQQ-dependent sugar dehydrogenase</fullName>
    </submittedName>
</protein>
<proteinExistence type="predicted"/>
<name>A0ACC5R9L2_9HYPH</name>
<evidence type="ECO:0000313" key="1">
    <source>
        <dbReference type="EMBL" id="MBK1869319.1"/>
    </source>
</evidence>
<sequence length="379" mass="40797">MVMRFVVTLALGVLILTPDVEAATFKTEKGDISVDIIADGLARPWAIDFLPDKRMIVTERGGRMRIVSPDGKKSAAIKGVPGVDVGGQGGLLDVAVHPDFAQNRLIYWSFSEAGKGGNSTAVARGRLSADGKALDDVKVIFSQKPKVRSNLHFGSRLVFDGKGHLFVTLGERSAEKFRSQAQELDSHLGKVVRLMEDGSVPKDNPFVGKEDALPEIWSYGHRNPQAAAINPATGALWEIEHGPMGGDEINLPEPGKNYGWPVVSYGVNYDGTPVGSGKSEAPGMENPIYQWTPVIAPSGMAFYTGDSFPQWKGNLFVGGLRAEALVRLELDGAKVTHEERLLKELGMRIRDVAQGPDGALYVVTDASDGQILRISPATP</sequence>
<accession>A0ACC5R9L2</accession>
<reference evidence="1" key="1">
    <citation type="submission" date="2021-01" db="EMBL/GenBank/DDBJ databases">
        <authorList>
            <person name="Sun Q."/>
        </authorList>
    </citation>
    <scope>NUCLEOTIDE SEQUENCE</scope>
    <source>
        <strain evidence="1">YIM B02566</strain>
    </source>
</reference>
<keyword evidence="2" id="KW-1185">Reference proteome</keyword>
<dbReference type="EMBL" id="JAENHL010000008">
    <property type="protein sequence ID" value="MBK1869319.1"/>
    <property type="molecule type" value="Genomic_DNA"/>
</dbReference>